<dbReference type="RefSeq" id="WP_387408603.1">
    <property type="nucleotide sequence ID" value="NZ_JBIASD010000002.1"/>
</dbReference>
<dbReference type="EMBL" id="JBIASD010000002">
    <property type="protein sequence ID" value="MFF3664504.1"/>
    <property type="molecule type" value="Genomic_DNA"/>
</dbReference>
<evidence type="ECO:0000313" key="2">
    <source>
        <dbReference type="Proteomes" id="UP001602013"/>
    </source>
</evidence>
<name>A0ABW6SHQ1_9ACTN</name>
<dbReference type="Proteomes" id="UP001602013">
    <property type="component" value="Unassembled WGS sequence"/>
</dbReference>
<organism evidence="1 2">
    <name type="scientific">Microtetraspora malaysiensis</name>
    <dbReference type="NCBI Taxonomy" id="161358"/>
    <lineage>
        <taxon>Bacteria</taxon>
        <taxon>Bacillati</taxon>
        <taxon>Actinomycetota</taxon>
        <taxon>Actinomycetes</taxon>
        <taxon>Streptosporangiales</taxon>
        <taxon>Streptosporangiaceae</taxon>
        <taxon>Microtetraspora</taxon>
    </lineage>
</organism>
<proteinExistence type="predicted"/>
<protein>
    <recommendedName>
        <fullName evidence="3">Lipoprotein</fullName>
    </recommendedName>
</protein>
<comment type="caution">
    <text evidence="1">The sequence shown here is derived from an EMBL/GenBank/DDBJ whole genome shotgun (WGS) entry which is preliminary data.</text>
</comment>
<gene>
    <name evidence="1" type="ORF">ACFYXI_02835</name>
</gene>
<evidence type="ECO:0000313" key="1">
    <source>
        <dbReference type="EMBL" id="MFF3664504.1"/>
    </source>
</evidence>
<reference evidence="1 2" key="1">
    <citation type="submission" date="2024-10" db="EMBL/GenBank/DDBJ databases">
        <title>The Natural Products Discovery Center: Release of the First 8490 Sequenced Strains for Exploring Actinobacteria Biosynthetic Diversity.</title>
        <authorList>
            <person name="Kalkreuter E."/>
            <person name="Kautsar S.A."/>
            <person name="Yang D."/>
            <person name="Bader C.D."/>
            <person name="Teijaro C.N."/>
            <person name="Fluegel L."/>
            <person name="Davis C.M."/>
            <person name="Simpson J.R."/>
            <person name="Lauterbach L."/>
            <person name="Steele A.D."/>
            <person name="Gui C."/>
            <person name="Meng S."/>
            <person name="Li G."/>
            <person name="Viehrig K."/>
            <person name="Ye F."/>
            <person name="Su P."/>
            <person name="Kiefer A.F."/>
            <person name="Nichols A."/>
            <person name="Cepeda A.J."/>
            <person name="Yan W."/>
            <person name="Fan B."/>
            <person name="Jiang Y."/>
            <person name="Adhikari A."/>
            <person name="Zheng C.-J."/>
            <person name="Schuster L."/>
            <person name="Cowan T.M."/>
            <person name="Smanski M.J."/>
            <person name="Chevrette M.G."/>
            <person name="De Carvalho L.P.S."/>
            <person name="Shen B."/>
        </authorList>
    </citation>
    <scope>NUCLEOTIDE SEQUENCE [LARGE SCALE GENOMIC DNA]</scope>
    <source>
        <strain evidence="1 2">NPDC002173</strain>
    </source>
</reference>
<evidence type="ECO:0008006" key="3">
    <source>
        <dbReference type="Google" id="ProtNLM"/>
    </source>
</evidence>
<dbReference type="PROSITE" id="PS51257">
    <property type="entry name" value="PROKAR_LIPOPROTEIN"/>
    <property type="match status" value="1"/>
</dbReference>
<keyword evidence="2" id="KW-1185">Reference proteome</keyword>
<sequence>METVRGRLMRRGDLGRTAAALLVSSVLVGGCGFVDGIGSADRRQKPSATAIQREKEPVLERFPQFGGIASVQWDEVSLGKANSRAPGPTDYRLSGVAQLAKADVKRLKREYDWVPAEQSPAVLKSIKPLVPKGAVWKVSEEFTSTVTRAAYEADFYFDPVAGVMVFNSINAHVAPPA</sequence>
<accession>A0ABW6SHQ1</accession>